<evidence type="ECO:0000259" key="5">
    <source>
        <dbReference type="PROSITE" id="PS51007"/>
    </source>
</evidence>
<evidence type="ECO:0000256" key="1">
    <source>
        <dbReference type="ARBA" id="ARBA00022617"/>
    </source>
</evidence>
<keyword evidence="2 4" id="KW-0479">Metal-binding</keyword>
<accession>A0A410H5S6</accession>
<name>A0A410H5S6_9GAMM</name>
<dbReference type="InterPro" id="IPR051459">
    <property type="entry name" value="Cytochrome_c-type_DH"/>
</dbReference>
<sequence>MRLLNKLLIIIFVSLPVLVLADSFKTSEAYPEGQLGKMIRLGEEVMSKTDTHDMTKDLVGNRLQCKSCHLPGKDGKPGTFPSLGTFIGTAAAFPAYSSREKTVQTLQDRINNCFMRSMNGKRPIIDTEVSIAMAAYITWLSEGTPIKMDAKRPVNPKYSEFWVKNAKKFAKLQKKATHLNYLNGQKLYIQKCSVCHGKEGAGLSHFPPLWGEKNGHWLSYNTGAGMSKLHKAPVWIQKNMPLGQGGTLNDRQVADIALYINAQPRANFDLQNRLQDRNEMGYYNSKIQSEKHSVRSNFQDFGLNVDEIRGDKLIP</sequence>
<dbReference type="SUPFAM" id="SSF46626">
    <property type="entry name" value="Cytochrome c"/>
    <property type="match status" value="2"/>
</dbReference>
<organism evidence="6 7">
    <name type="scientific">Hydrogenovibrio thermophilus</name>
    <dbReference type="NCBI Taxonomy" id="265883"/>
    <lineage>
        <taxon>Bacteria</taxon>
        <taxon>Pseudomonadati</taxon>
        <taxon>Pseudomonadota</taxon>
        <taxon>Gammaproteobacteria</taxon>
        <taxon>Thiotrichales</taxon>
        <taxon>Piscirickettsiaceae</taxon>
        <taxon>Hydrogenovibrio</taxon>
    </lineage>
</organism>
<keyword evidence="1 4" id="KW-0349">Heme</keyword>
<dbReference type="Proteomes" id="UP000285478">
    <property type="component" value="Chromosome"/>
</dbReference>
<dbReference type="GO" id="GO:0046872">
    <property type="term" value="F:metal ion binding"/>
    <property type="evidence" value="ECO:0007669"/>
    <property type="project" value="UniProtKB-KW"/>
</dbReference>
<dbReference type="PANTHER" id="PTHR35008:SF9">
    <property type="entry name" value="CYTOCHROME C DOMAIN-CONTAINING PROTEIN"/>
    <property type="match status" value="1"/>
</dbReference>
<keyword evidence="7" id="KW-1185">Reference proteome</keyword>
<dbReference type="EMBL" id="CP035033">
    <property type="protein sequence ID" value="QAB16246.1"/>
    <property type="molecule type" value="Genomic_DNA"/>
</dbReference>
<dbReference type="KEGG" id="htr:EPV75_11525"/>
<evidence type="ECO:0000256" key="4">
    <source>
        <dbReference type="PROSITE-ProRule" id="PRU00433"/>
    </source>
</evidence>
<keyword evidence="3 4" id="KW-0408">Iron</keyword>
<dbReference type="InterPro" id="IPR009056">
    <property type="entry name" value="Cyt_c-like_dom"/>
</dbReference>
<dbReference type="GO" id="GO:0009055">
    <property type="term" value="F:electron transfer activity"/>
    <property type="evidence" value="ECO:0007669"/>
    <property type="project" value="InterPro"/>
</dbReference>
<evidence type="ECO:0000256" key="2">
    <source>
        <dbReference type="ARBA" id="ARBA00022723"/>
    </source>
</evidence>
<proteinExistence type="predicted"/>
<gene>
    <name evidence="6" type="ORF">EPV75_11525</name>
</gene>
<dbReference type="Pfam" id="PF21342">
    <property type="entry name" value="SoxA-TsdA_cyt-c"/>
    <property type="match status" value="1"/>
</dbReference>
<evidence type="ECO:0000313" key="6">
    <source>
        <dbReference type="EMBL" id="QAB16246.1"/>
    </source>
</evidence>
<reference evidence="6 7" key="1">
    <citation type="journal article" date="2018" name="Environ. Microbiol.">
        <title>Genomes of ubiquitous marine and hypersaline Hydrogenovibrio, Thiomicrorhabdus and Thiomicrospira spp. encode a diversity of mechanisms to sustain chemolithoautotrophy in heterogeneous environments.</title>
        <authorList>
            <person name="Scott K.M."/>
            <person name="Williams J."/>
            <person name="Porter C.M.B."/>
            <person name="Russel S."/>
            <person name="Harmer T.L."/>
            <person name="Paul J.H."/>
            <person name="Antonen K.M."/>
            <person name="Bridges M.K."/>
            <person name="Camper G.J."/>
            <person name="Campla C.K."/>
            <person name="Casella L.G."/>
            <person name="Chase E."/>
            <person name="Conrad J.W."/>
            <person name="Cruz M.C."/>
            <person name="Dunlap D.S."/>
            <person name="Duran L."/>
            <person name="Fahsbender E.M."/>
            <person name="Goldsmith D.B."/>
            <person name="Keeley R.F."/>
            <person name="Kondoff M.R."/>
            <person name="Kussy B.I."/>
            <person name="Lane M.K."/>
            <person name="Lawler S."/>
            <person name="Leigh B.A."/>
            <person name="Lewis C."/>
            <person name="Lostal L.M."/>
            <person name="Marking D."/>
            <person name="Mancera P.A."/>
            <person name="McClenthan E.C."/>
            <person name="McIntyre E.A."/>
            <person name="Mine J.A."/>
            <person name="Modi S."/>
            <person name="Moore B.D."/>
            <person name="Morgan W.A."/>
            <person name="Nelson K.M."/>
            <person name="Nguyen K.N."/>
            <person name="Ogburn N."/>
            <person name="Parrino D.G."/>
            <person name="Pedapudi A.D."/>
            <person name="Pelham R.P."/>
            <person name="Preece A.M."/>
            <person name="Rampersad E.A."/>
            <person name="Richardson J.C."/>
            <person name="Rodgers C.M."/>
            <person name="Schaffer B.L."/>
            <person name="Sheridan N.E."/>
            <person name="Solone M.R."/>
            <person name="Staley Z.R."/>
            <person name="Tabuchi M."/>
            <person name="Waide R.J."/>
            <person name="Wanjugi P.W."/>
            <person name="Young S."/>
            <person name="Clum A."/>
            <person name="Daum C."/>
            <person name="Huntemann M."/>
            <person name="Ivanova N."/>
            <person name="Kyrpides N."/>
            <person name="Mikhailova N."/>
            <person name="Palaniappan K."/>
            <person name="Pillay M."/>
            <person name="Reddy T.B.K."/>
            <person name="Shapiro N."/>
            <person name="Stamatis D."/>
            <person name="Varghese N."/>
            <person name="Woyke T."/>
            <person name="Boden R."/>
            <person name="Freyermuth S.K."/>
            <person name="Kerfeld C.A."/>
        </authorList>
    </citation>
    <scope>NUCLEOTIDE SEQUENCE [LARGE SCALE GENOMIC DNA]</scope>
    <source>
        <strain evidence="6 7">JR-2</strain>
    </source>
</reference>
<evidence type="ECO:0000313" key="7">
    <source>
        <dbReference type="Proteomes" id="UP000285478"/>
    </source>
</evidence>
<dbReference type="RefSeq" id="WP_011371516.1">
    <property type="nucleotide sequence ID" value="NZ_CP035033.1"/>
</dbReference>
<protein>
    <submittedName>
        <fullName evidence="6">C-type cytochrome</fullName>
    </submittedName>
</protein>
<feature type="domain" description="Cytochrome c" evidence="5">
    <location>
        <begin position="179"/>
        <end position="264"/>
    </location>
</feature>
<dbReference type="InterPro" id="IPR036909">
    <property type="entry name" value="Cyt_c-like_dom_sf"/>
</dbReference>
<dbReference type="Gene3D" id="1.10.760.10">
    <property type="entry name" value="Cytochrome c-like domain"/>
    <property type="match status" value="2"/>
</dbReference>
<dbReference type="GO" id="GO:0020037">
    <property type="term" value="F:heme binding"/>
    <property type="evidence" value="ECO:0007669"/>
    <property type="project" value="InterPro"/>
</dbReference>
<dbReference type="Pfam" id="PF00034">
    <property type="entry name" value="Cytochrom_C"/>
    <property type="match status" value="1"/>
</dbReference>
<dbReference type="PANTHER" id="PTHR35008">
    <property type="entry name" value="BLL4482 PROTEIN-RELATED"/>
    <property type="match status" value="1"/>
</dbReference>
<evidence type="ECO:0000256" key="3">
    <source>
        <dbReference type="ARBA" id="ARBA00023004"/>
    </source>
</evidence>
<dbReference type="PROSITE" id="PS51007">
    <property type="entry name" value="CYTC"/>
    <property type="match status" value="1"/>
</dbReference>
<dbReference type="AlphaFoldDB" id="A0A410H5S6"/>